<evidence type="ECO:0000313" key="4">
    <source>
        <dbReference type="Proteomes" id="UP000252182"/>
    </source>
</evidence>
<proteinExistence type="predicted"/>
<evidence type="ECO:0008006" key="5">
    <source>
        <dbReference type="Google" id="ProtNLM"/>
    </source>
</evidence>
<gene>
    <name evidence="3" type="ORF">DTO96_100761</name>
</gene>
<feature type="signal peptide" evidence="2">
    <location>
        <begin position="1"/>
        <end position="22"/>
    </location>
</feature>
<dbReference type="KEGG" id="hyf:DTO96_100761"/>
<feature type="chain" id="PRO_5016591416" description="Lipoprotein" evidence="2">
    <location>
        <begin position="23"/>
        <end position="63"/>
    </location>
</feature>
<feature type="compositionally biased region" description="Low complexity" evidence="1">
    <location>
        <begin position="47"/>
        <end position="63"/>
    </location>
</feature>
<name>A0A345D9K6_9BURK</name>
<keyword evidence="4" id="KW-1185">Reference proteome</keyword>
<evidence type="ECO:0000256" key="2">
    <source>
        <dbReference type="SAM" id="SignalP"/>
    </source>
</evidence>
<accession>A0A345D9K6</accession>
<dbReference type="Proteomes" id="UP000252182">
    <property type="component" value="Chromosome"/>
</dbReference>
<dbReference type="AlphaFoldDB" id="A0A345D9K6"/>
<protein>
    <recommendedName>
        <fullName evidence="5">Lipoprotein</fullName>
    </recommendedName>
</protein>
<dbReference type="PROSITE" id="PS51257">
    <property type="entry name" value="PROKAR_LIPOPROTEIN"/>
    <property type="match status" value="1"/>
</dbReference>
<reference evidence="4" key="1">
    <citation type="submission" date="2018-07" db="EMBL/GenBank/DDBJ databases">
        <authorList>
            <person name="Kim H."/>
        </authorList>
    </citation>
    <scope>NUCLEOTIDE SEQUENCE [LARGE SCALE GENOMIC DNA]</scope>
    <source>
        <strain evidence="4">F02</strain>
    </source>
</reference>
<dbReference type="EMBL" id="CP031124">
    <property type="protein sequence ID" value="AXF85044.1"/>
    <property type="molecule type" value="Genomic_DNA"/>
</dbReference>
<evidence type="ECO:0000256" key="1">
    <source>
        <dbReference type="SAM" id="MobiDB-lite"/>
    </source>
</evidence>
<feature type="region of interest" description="Disordered" evidence="1">
    <location>
        <begin position="28"/>
        <end position="63"/>
    </location>
</feature>
<keyword evidence="2" id="KW-0732">Signal</keyword>
<dbReference type="RefSeq" id="WP_114562285.1">
    <property type="nucleotide sequence ID" value="NZ_CP031124.1"/>
</dbReference>
<evidence type="ECO:0000313" key="3">
    <source>
        <dbReference type="EMBL" id="AXF85044.1"/>
    </source>
</evidence>
<organism evidence="3 4">
    <name type="scientific">Ephemeroptericola cinctiostellae</name>
    <dbReference type="NCBI Taxonomy" id="2268024"/>
    <lineage>
        <taxon>Bacteria</taxon>
        <taxon>Pseudomonadati</taxon>
        <taxon>Pseudomonadota</taxon>
        <taxon>Betaproteobacteria</taxon>
        <taxon>Burkholderiales</taxon>
        <taxon>Burkholderiaceae</taxon>
        <taxon>Ephemeroptericola</taxon>
    </lineage>
</organism>
<sequence length="63" mass="5983">MKKIISVAVAAALGFASVSAMACPKGSTLTGGVGKHHKGGKCSPKGAASASTAVTAPASTVKK</sequence>